<sequence length="192" mass="21156">MNRAPSAPIRSESQKDPWERYGWLMAVVWMVFLVYPIIELVRAAAPLWLLVLAWAGLVAFAIAYVIGFVIGMRAGWGHPPRTVFVAFFLLLLFGAVTLPVLGWNALSFLPFIMSYASYGLRGAWHWTTTVVSVALVGSALLVLGPSSGVLPIFVIVCILAVVNTINTWLISRSVQADNLRLDLATSREREAI</sequence>
<dbReference type="GO" id="GO:0016301">
    <property type="term" value="F:kinase activity"/>
    <property type="evidence" value="ECO:0007669"/>
    <property type="project" value="UniProtKB-KW"/>
</dbReference>
<keyword evidence="1" id="KW-0472">Membrane</keyword>
<accession>A0A9D1YWM6</accession>
<feature type="transmembrane region" description="Helical" evidence="1">
    <location>
        <begin position="82"/>
        <end position="103"/>
    </location>
</feature>
<reference evidence="2" key="2">
    <citation type="submission" date="2021-04" db="EMBL/GenBank/DDBJ databases">
        <authorList>
            <person name="Gilroy R."/>
        </authorList>
    </citation>
    <scope>NUCLEOTIDE SEQUENCE</scope>
    <source>
        <strain evidence="2">ChiGjej1B1-98</strain>
    </source>
</reference>
<dbReference type="Proteomes" id="UP000824005">
    <property type="component" value="Unassembled WGS sequence"/>
</dbReference>
<feature type="non-terminal residue" evidence="2">
    <location>
        <position position="192"/>
    </location>
</feature>
<organism evidence="2 3">
    <name type="scientific">Candidatus Agrococcus pullicola</name>
    <dbReference type="NCBI Taxonomy" id="2838429"/>
    <lineage>
        <taxon>Bacteria</taxon>
        <taxon>Bacillati</taxon>
        <taxon>Actinomycetota</taxon>
        <taxon>Actinomycetes</taxon>
        <taxon>Micrococcales</taxon>
        <taxon>Microbacteriaceae</taxon>
        <taxon>Agrococcus</taxon>
    </lineage>
</organism>
<feature type="transmembrane region" description="Helical" evidence="1">
    <location>
        <begin position="123"/>
        <end position="143"/>
    </location>
</feature>
<gene>
    <name evidence="2" type="ORF">H9830_09700</name>
</gene>
<keyword evidence="1" id="KW-0812">Transmembrane</keyword>
<feature type="transmembrane region" description="Helical" evidence="1">
    <location>
        <begin position="47"/>
        <end position="70"/>
    </location>
</feature>
<feature type="transmembrane region" description="Helical" evidence="1">
    <location>
        <begin position="21"/>
        <end position="41"/>
    </location>
</feature>
<evidence type="ECO:0000313" key="3">
    <source>
        <dbReference type="Proteomes" id="UP000824005"/>
    </source>
</evidence>
<feature type="transmembrane region" description="Helical" evidence="1">
    <location>
        <begin position="150"/>
        <end position="170"/>
    </location>
</feature>
<name>A0A9D1YWM6_9MICO</name>
<dbReference type="EMBL" id="DXDC01000294">
    <property type="protein sequence ID" value="HIY66537.1"/>
    <property type="molecule type" value="Genomic_DNA"/>
</dbReference>
<keyword evidence="1" id="KW-1133">Transmembrane helix</keyword>
<protein>
    <submittedName>
        <fullName evidence="2">Sensor histidine kinase</fullName>
    </submittedName>
</protein>
<dbReference type="AlphaFoldDB" id="A0A9D1YWM6"/>
<comment type="caution">
    <text evidence="2">The sequence shown here is derived from an EMBL/GenBank/DDBJ whole genome shotgun (WGS) entry which is preliminary data.</text>
</comment>
<keyword evidence="2" id="KW-0808">Transferase</keyword>
<proteinExistence type="predicted"/>
<keyword evidence="2" id="KW-0418">Kinase</keyword>
<reference evidence="2" key="1">
    <citation type="journal article" date="2021" name="PeerJ">
        <title>Extensive microbial diversity within the chicken gut microbiome revealed by metagenomics and culture.</title>
        <authorList>
            <person name="Gilroy R."/>
            <person name="Ravi A."/>
            <person name="Getino M."/>
            <person name="Pursley I."/>
            <person name="Horton D.L."/>
            <person name="Alikhan N.F."/>
            <person name="Baker D."/>
            <person name="Gharbi K."/>
            <person name="Hall N."/>
            <person name="Watson M."/>
            <person name="Adriaenssens E.M."/>
            <person name="Foster-Nyarko E."/>
            <person name="Jarju S."/>
            <person name="Secka A."/>
            <person name="Antonio M."/>
            <person name="Oren A."/>
            <person name="Chaudhuri R.R."/>
            <person name="La Ragione R."/>
            <person name="Hildebrand F."/>
            <person name="Pallen M.J."/>
        </authorList>
    </citation>
    <scope>NUCLEOTIDE SEQUENCE</scope>
    <source>
        <strain evidence="2">ChiGjej1B1-98</strain>
    </source>
</reference>
<evidence type="ECO:0000256" key="1">
    <source>
        <dbReference type="SAM" id="Phobius"/>
    </source>
</evidence>
<evidence type="ECO:0000313" key="2">
    <source>
        <dbReference type="EMBL" id="HIY66537.1"/>
    </source>
</evidence>